<comment type="caution">
    <text evidence="2">The sequence shown here is derived from an EMBL/GenBank/DDBJ whole genome shotgun (WGS) entry which is preliminary data.</text>
</comment>
<dbReference type="Proteomes" id="UP000027442">
    <property type="component" value="Unassembled WGS sequence"/>
</dbReference>
<gene>
    <name evidence="2" type="ORF">HMPREF1991_02479</name>
</gene>
<dbReference type="AlphaFoldDB" id="A0A069QF00"/>
<evidence type="ECO:0000259" key="1">
    <source>
        <dbReference type="Pfam" id="PF24793"/>
    </source>
</evidence>
<dbReference type="EMBL" id="JNGW01000106">
    <property type="protein sequence ID" value="KDR51458.1"/>
    <property type="molecule type" value="Genomic_DNA"/>
</dbReference>
<sequence>MSLKQKIKRFSAERWNIGFIENDLNSILCGDEIKVSWLIHDYKNSWFADPFILDINESEITVLVEEFPRQINRGRITKLTIDKQTCELKRLDVVVELPTHLSFPVIIRSSSKDMVYLMPENGESGRLTLYKYWISENRLEEVGCVLDEDVADAVPLKIGSYEFLFCTKVPKANGNTLYVYTWDEKVRKYKYCQEYSFKENVARMSGSFFKYNGDWYRPTQECNIQYGHAVTIQKLVSDDKQMPLEMAILEGRLKFEEVRRLYSVNPKLNVGMHTFNIYQDCIVTDSLGFDNMWIRKTLRALRII</sequence>
<dbReference type="Pfam" id="PF24793">
    <property type="entry name" value="GINT1_N"/>
    <property type="match status" value="1"/>
</dbReference>
<feature type="domain" description="Glucosamine inositolphosphorylceramide transferase 1 N-terminal" evidence="1">
    <location>
        <begin position="42"/>
        <end position="237"/>
    </location>
</feature>
<reference evidence="2 3" key="1">
    <citation type="submission" date="2013-08" db="EMBL/GenBank/DDBJ databases">
        <authorList>
            <person name="Weinstock G."/>
            <person name="Sodergren E."/>
            <person name="Wylie T."/>
            <person name="Fulton L."/>
            <person name="Fulton R."/>
            <person name="Fronick C."/>
            <person name="O'Laughlin M."/>
            <person name="Godfrey J."/>
            <person name="Miner T."/>
            <person name="Herter B."/>
            <person name="Appelbaum E."/>
            <person name="Cordes M."/>
            <person name="Lek S."/>
            <person name="Wollam A."/>
            <person name="Pepin K.H."/>
            <person name="Palsikar V.B."/>
            <person name="Mitreva M."/>
            <person name="Wilson R.K."/>
        </authorList>
    </citation>
    <scope>NUCLEOTIDE SEQUENCE [LARGE SCALE GENOMIC DNA]</scope>
    <source>
        <strain evidence="2 3">ATCC 15930</strain>
    </source>
</reference>
<evidence type="ECO:0000313" key="3">
    <source>
        <dbReference type="Proteomes" id="UP000027442"/>
    </source>
</evidence>
<evidence type="ECO:0000313" key="2">
    <source>
        <dbReference type="EMBL" id="KDR51458.1"/>
    </source>
</evidence>
<protein>
    <recommendedName>
        <fullName evidence="1">Glucosamine inositolphosphorylceramide transferase 1 N-terminal domain-containing protein</fullName>
    </recommendedName>
</protein>
<dbReference type="PATRIC" id="fig|1122985.7.peg.2567"/>
<accession>A0A069QF00</accession>
<keyword evidence="3" id="KW-1185">Reference proteome</keyword>
<dbReference type="InterPro" id="IPR056442">
    <property type="entry name" value="GINT1_N"/>
</dbReference>
<dbReference type="eggNOG" id="COG0223">
    <property type="taxonomic scope" value="Bacteria"/>
</dbReference>
<dbReference type="HOGENOM" id="CLU_079287_0_0_10"/>
<organism evidence="2 3">
    <name type="scientific">Hoylesella loescheii DSM 19665 = JCM 12249 = ATCC 15930</name>
    <dbReference type="NCBI Taxonomy" id="1122985"/>
    <lineage>
        <taxon>Bacteria</taxon>
        <taxon>Pseudomonadati</taxon>
        <taxon>Bacteroidota</taxon>
        <taxon>Bacteroidia</taxon>
        <taxon>Bacteroidales</taxon>
        <taxon>Prevotellaceae</taxon>
        <taxon>Hoylesella</taxon>
    </lineage>
</organism>
<proteinExistence type="predicted"/>
<dbReference type="RefSeq" id="WP_018966615.1">
    <property type="nucleotide sequence ID" value="NZ_KB899211.1"/>
</dbReference>
<name>A0A069QF00_HOYLO</name>